<protein>
    <recommendedName>
        <fullName evidence="5">Transport permease protein</fullName>
    </recommendedName>
</protein>
<accession>A0A6J4RY63</accession>
<feature type="transmembrane region" description="Helical" evidence="5">
    <location>
        <begin position="163"/>
        <end position="187"/>
    </location>
</feature>
<feature type="transmembrane region" description="Helical" evidence="5">
    <location>
        <begin position="51"/>
        <end position="69"/>
    </location>
</feature>
<dbReference type="NCBIfam" id="NF011648">
    <property type="entry name" value="PRK15066.1"/>
    <property type="match status" value="1"/>
</dbReference>
<evidence type="ECO:0000256" key="4">
    <source>
        <dbReference type="ARBA" id="ARBA00023136"/>
    </source>
</evidence>
<feature type="transmembrane region" description="Helical" evidence="5">
    <location>
        <begin position="193"/>
        <end position="214"/>
    </location>
</feature>
<comment type="subcellular location">
    <subcellularLocation>
        <location evidence="5">Cell membrane</location>
        <topology evidence="5">Multi-pass membrane protein</topology>
    </subcellularLocation>
    <subcellularLocation>
        <location evidence="1">Membrane</location>
        <topology evidence="1">Multi-pass membrane protein</topology>
    </subcellularLocation>
</comment>
<dbReference type="PROSITE" id="PS51012">
    <property type="entry name" value="ABC_TM2"/>
    <property type="match status" value="1"/>
</dbReference>
<dbReference type="PRINTS" id="PR00164">
    <property type="entry name" value="ABC2TRNSPORT"/>
</dbReference>
<dbReference type="GO" id="GO:0043190">
    <property type="term" value="C:ATP-binding cassette (ABC) transporter complex"/>
    <property type="evidence" value="ECO:0007669"/>
    <property type="project" value="InterPro"/>
</dbReference>
<feature type="transmembrane region" description="Helical" evidence="5">
    <location>
        <begin position="247"/>
        <end position="271"/>
    </location>
</feature>
<evidence type="ECO:0000256" key="1">
    <source>
        <dbReference type="ARBA" id="ARBA00004141"/>
    </source>
</evidence>
<dbReference type="InterPro" id="IPR047817">
    <property type="entry name" value="ABC2_TM_bact-type"/>
</dbReference>
<dbReference type="PANTHER" id="PTHR43332:SF2">
    <property type="entry name" value="INNER MEMBRANE TRANSPORT PERMEASE YADH"/>
    <property type="match status" value="1"/>
</dbReference>
<feature type="domain" description="ABC transmembrane type-2" evidence="6">
    <location>
        <begin position="45"/>
        <end position="274"/>
    </location>
</feature>
<dbReference type="AlphaFoldDB" id="A0A6J4RY63"/>
<dbReference type="PIRSF" id="PIRSF006648">
    <property type="entry name" value="DrrB"/>
    <property type="match status" value="1"/>
</dbReference>
<gene>
    <name evidence="7" type="ORF">AVDCRST_MAG17-96</name>
</gene>
<evidence type="ECO:0000256" key="5">
    <source>
        <dbReference type="RuleBase" id="RU361157"/>
    </source>
</evidence>
<proteinExistence type="inferred from homology"/>
<keyword evidence="4 5" id="KW-0472">Membrane</keyword>
<keyword evidence="2 5" id="KW-0812">Transmembrane</keyword>
<dbReference type="InterPro" id="IPR013525">
    <property type="entry name" value="ABC2_TM"/>
</dbReference>
<evidence type="ECO:0000256" key="2">
    <source>
        <dbReference type="ARBA" id="ARBA00022692"/>
    </source>
</evidence>
<comment type="similarity">
    <text evidence="5">Belongs to the ABC-2 integral membrane protein family.</text>
</comment>
<dbReference type="InterPro" id="IPR000412">
    <property type="entry name" value="ABC_2_transport"/>
</dbReference>
<dbReference type="PANTHER" id="PTHR43332">
    <property type="entry name" value="INNER MEMBRANE TRANSPORT PERMEASE YADH-RELATED"/>
    <property type="match status" value="1"/>
</dbReference>
<keyword evidence="5" id="KW-1003">Cell membrane</keyword>
<reference evidence="7" key="1">
    <citation type="submission" date="2020-02" db="EMBL/GenBank/DDBJ databases">
        <authorList>
            <person name="Meier V. D."/>
        </authorList>
    </citation>
    <scope>NUCLEOTIDE SEQUENCE</scope>
    <source>
        <strain evidence="7">AVDCRST_MAG17</strain>
    </source>
</reference>
<evidence type="ECO:0000313" key="7">
    <source>
        <dbReference type="EMBL" id="CAA9479962.1"/>
    </source>
</evidence>
<dbReference type="InterPro" id="IPR052522">
    <property type="entry name" value="ABC-2_transport_permease"/>
</dbReference>
<organism evidence="7">
    <name type="scientific">uncultured Solirubrobacterales bacterium</name>
    <dbReference type="NCBI Taxonomy" id="768556"/>
    <lineage>
        <taxon>Bacteria</taxon>
        <taxon>Bacillati</taxon>
        <taxon>Actinomycetota</taxon>
        <taxon>Thermoleophilia</taxon>
        <taxon>Solirubrobacterales</taxon>
        <taxon>environmental samples</taxon>
    </lineage>
</organism>
<evidence type="ECO:0000259" key="6">
    <source>
        <dbReference type="PROSITE" id="PS51012"/>
    </source>
</evidence>
<keyword evidence="5" id="KW-0813">Transport</keyword>
<dbReference type="EMBL" id="CADCVV010000006">
    <property type="protein sequence ID" value="CAA9479962.1"/>
    <property type="molecule type" value="Genomic_DNA"/>
</dbReference>
<feature type="transmembrane region" description="Helical" evidence="5">
    <location>
        <begin position="130"/>
        <end position="151"/>
    </location>
</feature>
<sequence length="279" mass="29672">MSTTNASTAAKAPTRQAALPPDRGWRAGLIGLGWLARRECLRVYKVWTQTVLAPVVSSILFIVVFGLSLGARIRDFGGLDYEVFIVPGLITMAMVQAAYNNTSASVFQGRQDGYIHDVLSAPMHAWQVNLGYAIGGIVRSLAIGVGLVALAIPLTGIGVANPLVLLVAVLLGLIAFSALGTIVGIFAETFDNHTFVSNIVILPLVFLGGVFYSVATLPAPWELISHANPLFYLVNAIRYGFIGQSDVGAGVSLAVIAAFALPLYGWAQWLFSTGRRLKA</sequence>
<feature type="transmembrane region" description="Helical" evidence="5">
    <location>
        <begin position="81"/>
        <end position="99"/>
    </location>
</feature>
<dbReference type="GO" id="GO:0140359">
    <property type="term" value="F:ABC-type transporter activity"/>
    <property type="evidence" value="ECO:0007669"/>
    <property type="project" value="InterPro"/>
</dbReference>
<evidence type="ECO:0000256" key="3">
    <source>
        <dbReference type="ARBA" id="ARBA00022989"/>
    </source>
</evidence>
<dbReference type="Pfam" id="PF01061">
    <property type="entry name" value="ABC2_membrane"/>
    <property type="match status" value="1"/>
</dbReference>
<keyword evidence="3 5" id="KW-1133">Transmembrane helix</keyword>
<name>A0A6J4RY63_9ACTN</name>